<organism evidence="4 5">
    <name type="scientific">Saccharopolyspora karakumensis</name>
    <dbReference type="NCBI Taxonomy" id="2530386"/>
    <lineage>
        <taxon>Bacteria</taxon>
        <taxon>Bacillati</taxon>
        <taxon>Actinomycetota</taxon>
        <taxon>Actinomycetes</taxon>
        <taxon>Pseudonocardiales</taxon>
        <taxon>Pseudonocardiaceae</taxon>
        <taxon>Saccharopolyspora</taxon>
    </lineage>
</organism>
<dbReference type="PROSITE" id="PS51186">
    <property type="entry name" value="GNAT"/>
    <property type="match status" value="1"/>
</dbReference>
<keyword evidence="1 4" id="KW-0808">Transferase</keyword>
<dbReference type="EMBL" id="SMLA01000088">
    <property type="protein sequence ID" value="TDD80791.1"/>
    <property type="molecule type" value="Genomic_DNA"/>
</dbReference>
<evidence type="ECO:0000313" key="5">
    <source>
        <dbReference type="Proteomes" id="UP000294723"/>
    </source>
</evidence>
<evidence type="ECO:0000259" key="3">
    <source>
        <dbReference type="PROSITE" id="PS51186"/>
    </source>
</evidence>
<keyword evidence="5" id="KW-1185">Reference proteome</keyword>
<dbReference type="Gene3D" id="3.40.630.30">
    <property type="match status" value="1"/>
</dbReference>
<reference evidence="4 5" key="1">
    <citation type="submission" date="2019-03" db="EMBL/GenBank/DDBJ databases">
        <title>Draft genome sequences of novel Actinobacteria.</title>
        <authorList>
            <person name="Sahin N."/>
            <person name="Ay H."/>
            <person name="Saygin H."/>
        </authorList>
    </citation>
    <scope>NUCLEOTIDE SEQUENCE [LARGE SCALE GENOMIC DNA]</scope>
    <source>
        <strain evidence="4 5">5K548</strain>
    </source>
</reference>
<feature type="domain" description="N-acetyltransferase" evidence="3">
    <location>
        <begin position="15"/>
        <end position="162"/>
    </location>
</feature>
<dbReference type="PANTHER" id="PTHR43877:SF1">
    <property type="entry name" value="ACETYLTRANSFERASE"/>
    <property type="match status" value="1"/>
</dbReference>
<dbReference type="GO" id="GO:0016747">
    <property type="term" value="F:acyltransferase activity, transferring groups other than amino-acyl groups"/>
    <property type="evidence" value="ECO:0007669"/>
    <property type="project" value="InterPro"/>
</dbReference>
<dbReference type="PANTHER" id="PTHR43877">
    <property type="entry name" value="AMINOALKYLPHOSPHONATE N-ACETYLTRANSFERASE-RELATED-RELATED"/>
    <property type="match status" value="1"/>
</dbReference>
<keyword evidence="2" id="KW-0012">Acyltransferase</keyword>
<dbReference type="SUPFAM" id="SSF55729">
    <property type="entry name" value="Acyl-CoA N-acyltransferases (Nat)"/>
    <property type="match status" value="1"/>
</dbReference>
<sequence length="162" mass="17695">MRRVSEEILVGSTKYQVCRASSDDLAEIVGLLLDDELGAGRESAADLTPYREAFAAIDADPAQLLVAVKDSAGRVVGTLQLTFIPGLARRGALRTQIEAVRVRSGERSRGLGAALLEWALDESRRRGCSLVQLTTDKARTDAHRFYDRLGFTASHEGYKMTL</sequence>
<comment type="caution">
    <text evidence="4">The sequence shown here is derived from an EMBL/GenBank/DDBJ whole genome shotgun (WGS) entry which is preliminary data.</text>
</comment>
<accession>A0A4R5B4N4</accession>
<dbReference type="Pfam" id="PF00583">
    <property type="entry name" value="Acetyltransf_1"/>
    <property type="match status" value="1"/>
</dbReference>
<dbReference type="InterPro" id="IPR050832">
    <property type="entry name" value="Bact_Acetyltransf"/>
</dbReference>
<dbReference type="CDD" id="cd04301">
    <property type="entry name" value="NAT_SF"/>
    <property type="match status" value="1"/>
</dbReference>
<dbReference type="Proteomes" id="UP000294723">
    <property type="component" value="Unassembled WGS sequence"/>
</dbReference>
<evidence type="ECO:0000256" key="1">
    <source>
        <dbReference type="ARBA" id="ARBA00022679"/>
    </source>
</evidence>
<evidence type="ECO:0000313" key="4">
    <source>
        <dbReference type="EMBL" id="TDD80791.1"/>
    </source>
</evidence>
<gene>
    <name evidence="4" type="ORF">E1202_29945</name>
</gene>
<dbReference type="InterPro" id="IPR000182">
    <property type="entry name" value="GNAT_dom"/>
</dbReference>
<name>A0A4R5B4N4_9PSEU</name>
<protein>
    <submittedName>
        <fullName evidence="4">GNAT family N-acetyltransferase</fullName>
    </submittedName>
</protein>
<evidence type="ECO:0000256" key="2">
    <source>
        <dbReference type="ARBA" id="ARBA00023315"/>
    </source>
</evidence>
<dbReference type="AlphaFoldDB" id="A0A4R5B4N4"/>
<proteinExistence type="predicted"/>
<dbReference type="InterPro" id="IPR016181">
    <property type="entry name" value="Acyl_CoA_acyltransferase"/>
</dbReference>